<reference evidence="2 3" key="1">
    <citation type="submission" date="2019-06" db="EMBL/GenBank/DDBJ databases">
        <title>Sequencing the genomes of 1000 actinobacteria strains.</title>
        <authorList>
            <person name="Klenk H.-P."/>
        </authorList>
    </citation>
    <scope>NUCLEOTIDE SEQUENCE [LARGE SCALE GENOMIC DNA]</scope>
    <source>
        <strain evidence="2 3">DSM 45928</strain>
    </source>
</reference>
<evidence type="ECO:0000313" key="2">
    <source>
        <dbReference type="EMBL" id="TQL77666.1"/>
    </source>
</evidence>
<gene>
    <name evidence="2" type="ORF">FB566_3227</name>
</gene>
<name>A0A543AYL7_9ACTN</name>
<dbReference type="PANTHER" id="PTHR40763:SF5">
    <property type="entry name" value="MEMBRANE PROTEIN"/>
    <property type="match status" value="1"/>
</dbReference>
<feature type="domain" description="DUF1707" evidence="1">
    <location>
        <begin position="6"/>
        <end position="58"/>
    </location>
</feature>
<sequence length="187" mass="20756">MERSRIRISNSEREQAIARLQASTSDGRLTLDEFTERSQAVYEAKTFGELQPLLSDLPQPNERIRPASVDSLELAPHGSSMVRNGQWVAPSHITLRPKASSMKLDFTNASIAGSQVDIDVDARSSAITLVLPKGSYAEDSVALKGSSLANRVPYSDQLGGVRFVLNGRLKGSSITIRHRRRFLWWTY</sequence>
<dbReference type="PANTHER" id="PTHR40763">
    <property type="entry name" value="MEMBRANE PROTEIN-RELATED"/>
    <property type="match status" value="1"/>
</dbReference>
<dbReference type="InParanoid" id="A0A543AYL7"/>
<organism evidence="2 3">
    <name type="scientific">Stackebrandtia endophytica</name>
    <dbReference type="NCBI Taxonomy" id="1496996"/>
    <lineage>
        <taxon>Bacteria</taxon>
        <taxon>Bacillati</taxon>
        <taxon>Actinomycetota</taxon>
        <taxon>Actinomycetes</taxon>
        <taxon>Glycomycetales</taxon>
        <taxon>Glycomycetaceae</taxon>
        <taxon>Stackebrandtia</taxon>
    </lineage>
</organism>
<evidence type="ECO:0000259" key="1">
    <source>
        <dbReference type="Pfam" id="PF08044"/>
    </source>
</evidence>
<protein>
    <submittedName>
        <fullName evidence="2">Uncharacterized protein DUF1707</fullName>
    </submittedName>
</protein>
<evidence type="ECO:0000313" key="3">
    <source>
        <dbReference type="Proteomes" id="UP000317043"/>
    </source>
</evidence>
<dbReference type="EMBL" id="VFOW01000001">
    <property type="protein sequence ID" value="TQL77666.1"/>
    <property type="molecule type" value="Genomic_DNA"/>
</dbReference>
<accession>A0A543AYL7</accession>
<dbReference type="AlphaFoldDB" id="A0A543AYL7"/>
<comment type="caution">
    <text evidence="2">The sequence shown here is derived from an EMBL/GenBank/DDBJ whole genome shotgun (WGS) entry which is preliminary data.</text>
</comment>
<dbReference type="InterPro" id="IPR012551">
    <property type="entry name" value="DUF1707_SHOCT-like"/>
</dbReference>
<keyword evidence="3" id="KW-1185">Reference proteome</keyword>
<proteinExistence type="predicted"/>
<dbReference type="Pfam" id="PF08044">
    <property type="entry name" value="DUF1707"/>
    <property type="match status" value="1"/>
</dbReference>
<dbReference type="Proteomes" id="UP000317043">
    <property type="component" value="Unassembled WGS sequence"/>
</dbReference>